<evidence type="ECO:0000313" key="2">
    <source>
        <dbReference type="Proteomes" id="UP000315295"/>
    </source>
</evidence>
<proteinExistence type="predicted"/>
<name>A0A540LUR8_MALBA</name>
<gene>
    <name evidence="1" type="ORF">C1H46_024158</name>
</gene>
<reference evidence="1 2" key="1">
    <citation type="journal article" date="2019" name="G3 (Bethesda)">
        <title>Sequencing of a Wild Apple (Malus baccata) Genome Unravels the Differences Between Cultivated and Wild Apple Species Regarding Disease Resistance and Cold Tolerance.</title>
        <authorList>
            <person name="Chen X."/>
        </authorList>
    </citation>
    <scope>NUCLEOTIDE SEQUENCE [LARGE SCALE GENOMIC DNA]</scope>
    <source>
        <strain evidence="2">cv. Shandingzi</strain>
        <tissue evidence="1">Leaves</tissue>
    </source>
</reference>
<organism evidence="1 2">
    <name type="scientific">Malus baccata</name>
    <name type="common">Siberian crab apple</name>
    <name type="synonym">Pyrus baccata</name>
    <dbReference type="NCBI Taxonomy" id="106549"/>
    <lineage>
        <taxon>Eukaryota</taxon>
        <taxon>Viridiplantae</taxon>
        <taxon>Streptophyta</taxon>
        <taxon>Embryophyta</taxon>
        <taxon>Tracheophyta</taxon>
        <taxon>Spermatophyta</taxon>
        <taxon>Magnoliopsida</taxon>
        <taxon>eudicotyledons</taxon>
        <taxon>Gunneridae</taxon>
        <taxon>Pentapetalae</taxon>
        <taxon>rosids</taxon>
        <taxon>fabids</taxon>
        <taxon>Rosales</taxon>
        <taxon>Rosaceae</taxon>
        <taxon>Amygdaloideae</taxon>
        <taxon>Maleae</taxon>
        <taxon>Malus</taxon>
    </lineage>
</organism>
<dbReference type="AlphaFoldDB" id="A0A540LUR8"/>
<evidence type="ECO:0000313" key="1">
    <source>
        <dbReference type="EMBL" id="TQD90241.1"/>
    </source>
</evidence>
<dbReference type="EMBL" id="VIEB01000457">
    <property type="protein sequence ID" value="TQD90241.1"/>
    <property type="molecule type" value="Genomic_DNA"/>
</dbReference>
<keyword evidence="2" id="KW-1185">Reference proteome</keyword>
<protein>
    <submittedName>
        <fullName evidence="1">Uncharacterized protein</fullName>
    </submittedName>
</protein>
<comment type="caution">
    <text evidence="1">The sequence shown here is derived from an EMBL/GenBank/DDBJ whole genome shotgun (WGS) entry which is preliminary data.</text>
</comment>
<sequence>MNSKVLAMAVYLKPQAMKNIPMKSKVLAMAILNPHGHGTWHLTLEQSPKNMNVPMEDITGYHLQILNVVCD</sequence>
<dbReference type="Proteomes" id="UP000315295">
    <property type="component" value="Unassembled WGS sequence"/>
</dbReference>
<accession>A0A540LUR8</accession>